<dbReference type="EMBL" id="PCDP01000035">
    <property type="protein sequence ID" value="PZM13748.1"/>
    <property type="molecule type" value="Genomic_DNA"/>
</dbReference>
<keyword evidence="1" id="KW-0808">Transferase</keyword>
<evidence type="ECO:0000313" key="2">
    <source>
        <dbReference type="Proteomes" id="UP000248925"/>
    </source>
</evidence>
<name>A0A2W4CSC5_9HYPH</name>
<protein>
    <submittedName>
        <fullName evidence="1">Glycosyl transferase</fullName>
    </submittedName>
</protein>
<reference evidence="1 2" key="1">
    <citation type="journal article" date="2018" name="Sci. Rep.">
        <title>Rhizobium tumorigenes sp. nov., a novel plant tumorigenic bacterium isolated from cane gall tumors on thornless blackberry.</title>
        <authorList>
            <person name="Kuzmanovi N."/>
            <person name="Smalla K."/>
            <person name="Gronow S."/>
            <person name="PuBawska J."/>
        </authorList>
    </citation>
    <scope>NUCLEOTIDE SEQUENCE [LARGE SCALE GENOMIC DNA]</scope>
    <source>
        <strain evidence="1 2">CCBAU 85046</strain>
    </source>
</reference>
<accession>A0A2W4CSC5</accession>
<proteinExistence type="predicted"/>
<sequence>MIKSGALLLLGSPRAHVQDWFPGLRIDLDTTTGARDVRYRGEKVVTLSGADLLRERSPENVYIVGSGPSVRNCDLSRLEEGSAILLNGAITLIGEQIAMPLAIAIEDERFIWRHFDLVKEKVAADTVCLLSVAVLRAICEHDRRWLRDKKVVLIDYIRKPYGERRRSIDMIARFDFVVLNEDRSAAISLLPDRGVVQGGSVAVSVLQFALYCRPRTIGLFGIDISNADQPRFYETGKQTAFSGIAGAEKRIVAHLVLAKKTAGEHNVEVMNFSPVSILVDHGFGYDGRFAVLKDDGSALPSP</sequence>
<dbReference type="RefSeq" id="WP_111160598.1">
    <property type="nucleotide sequence ID" value="NZ_PCDP01000035.1"/>
</dbReference>
<dbReference type="Proteomes" id="UP000248925">
    <property type="component" value="Unassembled WGS sequence"/>
</dbReference>
<evidence type="ECO:0000313" key="1">
    <source>
        <dbReference type="EMBL" id="PZM13748.1"/>
    </source>
</evidence>
<dbReference type="AlphaFoldDB" id="A0A2W4CSC5"/>
<keyword evidence="2" id="KW-1185">Reference proteome</keyword>
<organism evidence="1 2">
    <name type="scientific">Rhizobium tubonense</name>
    <dbReference type="NCBI Taxonomy" id="484088"/>
    <lineage>
        <taxon>Bacteria</taxon>
        <taxon>Pseudomonadati</taxon>
        <taxon>Pseudomonadota</taxon>
        <taxon>Alphaproteobacteria</taxon>
        <taxon>Hyphomicrobiales</taxon>
        <taxon>Rhizobiaceae</taxon>
        <taxon>Rhizobium/Agrobacterium group</taxon>
        <taxon>Rhizobium</taxon>
    </lineage>
</organism>
<comment type="caution">
    <text evidence="1">The sequence shown here is derived from an EMBL/GenBank/DDBJ whole genome shotgun (WGS) entry which is preliminary data.</text>
</comment>
<gene>
    <name evidence="1" type="ORF">CPY51_12775</name>
</gene>
<dbReference type="OrthoDB" id="8280268at2"/>
<dbReference type="GO" id="GO:0016740">
    <property type="term" value="F:transferase activity"/>
    <property type="evidence" value="ECO:0007669"/>
    <property type="project" value="UniProtKB-KW"/>
</dbReference>